<proteinExistence type="predicted"/>
<accession>A0A7J5ZJ56</accession>
<keyword evidence="2" id="KW-1185">Reference proteome</keyword>
<dbReference type="EMBL" id="JAAGNN010000029">
    <property type="protein sequence ID" value="KAF4070712.1"/>
    <property type="molecule type" value="Genomic_DNA"/>
</dbReference>
<dbReference type="Gene3D" id="3.50.30.30">
    <property type="match status" value="1"/>
</dbReference>
<protein>
    <submittedName>
        <fullName evidence="1">Uncharacterized protein</fullName>
    </submittedName>
</protein>
<dbReference type="InterPro" id="IPR046450">
    <property type="entry name" value="PA_dom_sf"/>
</dbReference>
<evidence type="ECO:0000313" key="1">
    <source>
        <dbReference type="EMBL" id="KAF4070712.1"/>
    </source>
</evidence>
<dbReference type="Proteomes" id="UP000593565">
    <property type="component" value="Unassembled WGS sequence"/>
</dbReference>
<sequence>MKIRGGRVTLMPEHYSFPSLELKVSVLQTNRDSSRKIETLQQDWISTCSWLSRFNRHRTVLGPSILLRCVKPYPEGWNLPGGGAQRGNLLNLNRAGDPLTHGYPAKVKCA</sequence>
<name>A0A7J5ZJ56_AMEME</name>
<reference evidence="1 2" key="1">
    <citation type="submission" date="2020-02" db="EMBL/GenBank/DDBJ databases">
        <title>A chromosome-scale genome assembly of the black bullhead catfish (Ameiurus melas).</title>
        <authorList>
            <person name="Wen M."/>
            <person name="Zham M."/>
            <person name="Cabau C."/>
            <person name="Klopp C."/>
            <person name="Donnadieu C."/>
            <person name="Roques C."/>
            <person name="Bouchez O."/>
            <person name="Lampietro C."/>
            <person name="Jouanno E."/>
            <person name="Herpin A."/>
            <person name="Louis A."/>
            <person name="Berthelot C."/>
            <person name="Parey E."/>
            <person name="Roest-Crollius H."/>
            <person name="Braasch I."/>
            <person name="Postlethwait J."/>
            <person name="Robinson-Rechavi M."/>
            <person name="Echchiki A."/>
            <person name="Begum T."/>
            <person name="Montfort J."/>
            <person name="Schartl M."/>
            <person name="Bobe J."/>
            <person name="Guiguen Y."/>
        </authorList>
    </citation>
    <scope>NUCLEOTIDE SEQUENCE [LARGE SCALE GENOMIC DNA]</scope>
    <source>
        <strain evidence="1">M_S1</strain>
        <tissue evidence="1">Blood</tissue>
    </source>
</reference>
<dbReference type="AlphaFoldDB" id="A0A7J5ZJ56"/>
<organism evidence="1 2">
    <name type="scientific">Ameiurus melas</name>
    <name type="common">Black bullhead</name>
    <name type="synonym">Silurus melas</name>
    <dbReference type="NCBI Taxonomy" id="219545"/>
    <lineage>
        <taxon>Eukaryota</taxon>
        <taxon>Metazoa</taxon>
        <taxon>Chordata</taxon>
        <taxon>Craniata</taxon>
        <taxon>Vertebrata</taxon>
        <taxon>Euteleostomi</taxon>
        <taxon>Actinopterygii</taxon>
        <taxon>Neopterygii</taxon>
        <taxon>Teleostei</taxon>
        <taxon>Ostariophysi</taxon>
        <taxon>Siluriformes</taxon>
        <taxon>Ictaluridae</taxon>
        <taxon>Ameiurus</taxon>
    </lineage>
</organism>
<comment type="caution">
    <text evidence="1">The sequence shown here is derived from an EMBL/GenBank/DDBJ whole genome shotgun (WGS) entry which is preliminary data.</text>
</comment>
<evidence type="ECO:0000313" key="2">
    <source>
        <dbReference type="Proteomes" id="UP000593565"/>
    </source>
</evidence>
<dbReference type="SUPFAM" id="SSF52025">
    <property type="entry name" value="PA domain"/>
    <property type="match status" value="1"/>
</dbReference>
<gene>
    <name evidence="1" type="ORF">AMELA_G00288790</name>
</gene>